<dbReference type="InterPro" id="IPR014922">
    <property type="entry name" value="YdhG-like"/>
</dbReference>
<reference evidence="2" key="1">
    <citation type="journal article" date="2014" name="Int. J. Syst. Evol. Microbiol.">
        <title>Complete genome sequence of Corynebacterium casei LMG S-19264T (=DSM 44701T), isolated from a smear-ripened cheese.</title>
        <authorList>
            <consortium name="US DOE Joint Genome Institute (JGI-PGF)"/>
            <person name="Walter F."/>
            <person name="Albersmeier A."/>
            <person name="Kalinowski J."/>
            <person name="Ruckert C."/>
        </authorList>
    </citation>
    <scope>NUCLEOTIDE SEQUENCE</scope>
    <source>
        <strain evidence="2">NBRC 108769</strain>
    </source>
</reference>
<feature type="domain" description="YdhG-like" evidence="1">
    <location>
        <begin position="25"/>
        <end position="123"/>
    </location>
</feature>
<sequence>MAANKTIPTDESVDIYIDTLPNERKQNEARQVLEMIKDITERAPRMWGPSIIGFDRTSYKHGEMPMLAFSPRKTNFVFYIINDTEEQNNLLKNLGKYRTGKVCLYVNKLADINLEVLEKLLKSSWDRALKGGKNVGTC</sequence>
<dbReference type="EMBL" id="BSOH01000001">
    <property type="protein sequence ID" value="GLR15560.1"/>
    <property type="molecule type" value="Genomic_DNA"/>
</dbReference>
<reference evidence="2" key="2">
    <citation type="submission" date="2023-01" db="EMBL/GenBank/DDBJ databases">
        <title>Draft genome sequence of Portibacter lacus strain NBRC 108769.</title>
        <authorList>
            <person name="Sun Q."/>
            <person name="Mori K."/>
        </authorList>
    </citation>
    <scope>NUCLEOTIDE SEQUENCE</scope>
    <source>
        <strain evidence="2">NBRC 108769</strain>
    </source>
</reference>
<proteinExistence type="predicted"/>
<evidence type="ECO:0000259" key="1">
    <source>
        <dbReference type="Pfam" id="PF08818"/>
    </source>
</evidence>
<keyword evidence="3" id="KW-1185">Reference proteome</keyword>
<evidence type="ECO:0000313" key="2">
    <source>
        <dbReference type="EMBL" id="GLR15560.1"/>
    </source>
</evidence>
<name>A0AA37SQ20_9BACT</name>
<comment type="caution">
    <text evidence="2">The sequence shown here is derived from an EMBL/GenBank/DDBJ whole genome shotgun (WGS) entry which is preliminary data.</text>
</comment>
<dbReference type="SUPFAM" id="SSF159888">
    <property type="entry name" value="YdhG-like"/>
    <property type="match status" value="1"/>
</dbReference>
<gene>
    <name evidence="2" type="ORF">GCM10007940_01750</name>
</gene>
<dbReference type="Gene3D" id="3.90.1150.200">
    <property type="match status" value="1"/>
</dbReference>
<dbReference type="Proteomes" id="UP001156666">
    <property type="component" value="Unassembled WGS sequence"/>
</dbReference>
<dbReference type="RefSeq" id="WP_235292452.1">
    <property type="nucleotide sequence ID" value="NZ_BSOH01000001.1"/>
</dbReference>
<dbReference type="AlphaFoldDB" id="A0AA37SQ20"/>
<accession>A0AA37SQ20</accession>
<dbReference type="Pfam" id="PF08818">
    <property type="entry name" value="DUF1801"/>
    <property type="match status" value="1"/>
</dbReference>
<organism evidence="2 3">
    <name type="scientific">Portibacter lacus</name>
    <dbReference type="NCBI Taxonomy" id="1099794"/>
    <lineage>
        <taxon>Bacteria</taxon>
        <taxon>Pseudomonadati</taxon>
        <taxon>Bacteroidota</taxon>
        <taxon>Saprospiria</taxon>
        <taxon>Saprospirales</taxon>
        <taxon>Haliscomenobacteraceae</taxon>
        <taxon>Portibacter</taxon>
    </lineage>
</organism>
<evidence type="ECO:0000313" key="3">
    <source>
        <dbReference type="Proteomes" id="UP001156666"/>
    </source>
</evidence>
<protein>
    <recommendedName>
        <fullName evidence="1">YdhG-like domain-containing protein</fullName>
    </recommendedName>
</protein>